<proteinExistence type="predicted"/>
<evidence type="ECO:0000256" key="1">
    <source>
        <dbReference type="SAM" id="MobiDB-lite"/>
    </source>
</evidence>
<dbReference type="EMBL" id="JACGWJ010000018">
    <property type="protein sequence ID" value="KAL0349482.1"/>
    <property type="molecule type" value="Genomic_DNA"/>
</dbReference>
<protein>
    <submittedName>
        <fullName evidence="2">Uncharacterized protein</fullName>
    </submittedName>
</protein>
<accession>A0AAW2P2X6</accession>
<reference evidence="2" key="1">
    <citation type="submission" date="2020-06" db="EMBL/GenBank/DDBJ databases">
        <authorList>
            <person name="Li T."/>
            <person name="Hu X."/>
            <person name="Zhang T."/>
            <person name="Song X."/>
            <person name="Zhang H."/>
            <person name="Dai N."/>
            <person name="Sheng W."/>
            <person name="Hou X."/>
            <person name="Wei L."/>
        </authorList>
    </citation>
    <scope>NUCLEOTIDE SEQUENCE</scope>
    <source>
        <strain evidence="2">G02</strain>
        <tissue evidence="2">Leaf</tissue>
    </source>
</reference>
<feature type="compositionally biased region" description="Basic and acidic residues" evidence="1">
    <location>
        <begin position="71"/>
        <end position="84"/>
    </location>
</feature>
<sequence length="84" mass="9329">MAETFQKLMEDHQPQPTVENHDTLAESKTSVVMTKQQLWLNVVGGMNKSLVFGLDFEVHISKPDYGGSHRPTGDYDGHDEGDVG</sequence>
<name>A0AAW2P2X6_SESRA</name>
<comment type="caution">
    <text evidence="2">The sequence shown here is derived from an EMBL/GenBank/DDBJ whole genome shotgun (WGS) entry which is preliminary data.</text>
</comment>
<gene>
    <name evidence="2" type="ORF">Sradi_4097400</name>
</gene>
<feature type="region of interest" description="Disordered" evidence="1">
    <location>
        <begin position="1"/>
        <end position="25"/>
    </location>
</feature>
<feature type="region of interest" description="Disordered" evidence="1">
    <location>
        <begin position="63"/>
        <end position="84"/>
    </location>
</feature>
<feature type="compositionally biased region" description="Basic and acidic residues" evidence="1">
    <location>
        <begin position="8"/>
        <end position="25"/>
    </location>
</feature>
<evidence type="ECO:0000313" key="2">
    <source>
        <dbReference type="EMBL" id="KAL0349482.1"/>
    </source>
</evidence>
<dbReference type="AlphaFoldDB" id="A0AAW2P2X6"/>
<reference evidence="2" key="2">
    <citation type="journal article" date="2024" name="Plant">
        <title>Genomic evolution and insights into agronomic trait innovations of Sesamum species.</title>
        <authorList>
            <person name="Miao H."/>
            <person name="Wang L."/>
            <person name="Qu L."/>
            <person name="Liu H."/>
            <person name="Sun Y."/>
            <person name="Le M."/>
            <person name="Wang Q."/>
            <person name="Wei S."/>
            <person name="Zheng Y."/>
            <person name="Lin W."/>
            <person name="Duan Y."/>
            <person name="Cao H."/>
            <person name="Xiong S."/>
            <person name="Wang X."/>
            <person name="Wei L."/>
            <person name="Li C."/>
            <person name="Ma Q."/>
            <person name="Ju M."/>
            <person name="Zhao R."/>
            <person name="Li G."/>
            <person name="Mu C."/>
            <person name="Tian Q."/>
            <person name="Mei H."/>
            <person name="Zhang T."/>
            <person name="Gao T."/>
            <person name="Zhang H."/>
        </authorList>
    </citation>
    <scope>NUCLEOTIDE SEQUENCE</scope>
    <source>
        <strain evidence="2">G02</strain>
    </source>
</reference>
<organism evidence="2">
    <name type="scientific">Sesamum radiatum</name>
    <name type="common">Black benniseed</name>
    <dbReference type="NCBI Taxonomy" id="300843"/>
    <lineage>
        <taxon>Eukaryota</taxon>
        <taxon>Viridiplantae</taxon>
        <taxon>Streptophyta</taxon>
        <taxon>Embryophyta</taxon>
        <taxon>Tracheophyta</taxon>
        <taxon>Spermatophyta</taxon>
        <taxon>Magnoliopsida</taxon>
        <taxon>eudicotyledons</taxon>
        <taxon>Gunneridae</taxon>
        <taxon>Pentapetalae</taxon>
        <taxon>asterids</taxon>
        <taxon>lamiids</taxon>
        <taxon>Lamiales</taxon>
        <taxon>Pedaliaceae</taxon>
        <taxon>Sesamum</taxon>
    </lineage>
</organism>